<dbReference type="EMBL" id="CM039426">
    <property type="protein sequence ID" value="KAI4357465.1"/>
    <property type="molecule type" value="Genomic_DNA"/>
</dbReference>
<evidence type="ECO:0000313" key="2">
    <source>
        <dbReference type="Proteomes" id="UP000828941"/>
    </source>
</evidence>
<comment type="caution">
    <text evidence="1">The sequence shown here is derived from an EMBL/GenBank/DDBJ whole genome shotgun (WGS) entry which is preliminary data.</text>
</comment>
<proteinExistence type="predicted"/>
<accession>A0ACB9QA19</accession>
<name>A0ACB9QA19_BAUVA</name>
<sequence length="160" mass="18548">MTLQSLSLLSNEKLHESGGTNFTVPGSGIPNWFHYHCKGSSICFWFRKKFPMIALCIVYSAHLLSHLIFFTIKLYVNGHEIESKSFLNSGHGIKENVHLFDFQNTLQSLSSDNEAMKEYIKDGWNHAELKLKGYVRWMGVYVYKQNHDKEDVRFSNPMIL</sequence>
<gene>
    <name evidence="1" type="ORF">L6164_001413</name>
</gene>
<evidence type="ECO:0000313" key="1">
    <source>
        <dbReference type="EMBL" id="KAI4357465.1"/>
    </source>
</evidence>
<reference evidence="1 2" key="1">
    <citation type="journal article" date="2022" name="DNA Res.">
        <title>Chromosomal-level genome assembly of the orchid tree Bauhinia variegata (Leguminosae; Cercidoideae) supports the allotetraploid origin hypothesis of Bauhinia.</title>
        <authorList>
            <person name="Zhong Y."/>
            <person name="Chen Y."/>
            <person name="Zheng D."/>
            <person name="Pang J."/>
            <person name="Liu Y."/>
            <person name="Luo S."/>
            <person name="Meng S."/>
            <person name="Qian L."/>
            <person name="Wei D."/>
            <person name="Dai S."/>
            <person name="Zhou R."/>
        </authorList>
    </citation>
    <scope>NUCLEOTIDE SEQUENCE [LARGE SCALE GENOMIC DNA]</scope>
    <source>
        <strain evidence="1">BV-YZ2020</strain>
    </source>
</reference>
<protein>
    <submittedName>
        <fullName evidence="1">Uncharacterized protein</fullName>
    </submittedName>
</protein>
<dbReference type="Proteomes" id="UP000828941">
    <property type="component" value="Chromosome 1"/>
</dbReference>
<organism evidence="1 2">
    <name type="scientific">Bauhinia variegata</name>
    <name type="common">Purple orchid tree</name>
    <name type="synonym">Phanera variegata</name>
    <dbReference type="NCBI Taxonomy" id="167791"/>
    <lineage>
        <taxon>Eukaryota</taxon>
        <taxon>Viridiplantae</taxon>
        <taxon>Streptophyta</taxon>
        <taxon>Embryophyta</taxon>
        <taxon>Tracheophyta</taxon>
        <taxon>Spermatophyta</taxon>
        <taxon>Magnoliopsida</taxon>
        <taxon>eudicotyledons</taxon>
        <taxon>Gunneridae</taxon>
        <taxon>Pentapetalae</taxon>
        <taxon>rosids</taxon>
        <taxon>fabids</taxon>
        <taxon>Fabales</taxon>
        <taxon>Fabaceae</taxon>
        <taxon>Cercidoideae</taxon>
        <taxon>Cercideae</taxon>
        <taxon>Bauhiniinae</taxon>
        <taxon>Bauhinia</taxon>
    </lineage>
</organism>
<keyword evidence="2" id="KW-1185">Reference proteome</keyword>